<comment type="caution">
    <text evidence="2">The sequence shown here is derived from an EMBL/GenBank/DDBJ whole genome shotgun (WGS) entry which is preliminary data.</text>
</comment>
<proteinExistence type="predicted"/>
<accession>A0ABP5UU40</accession>
<feature type="region of interest" description="Disordered" evidence="1">
    <location>
        <begin position="42"/>
        <end position="70"/>
    </location>
</feature>
<reference evidence="3" key="1">
    <citation type="journal article" date="2019" name="Int. J. Syst. Evol. Microbiol.">
        <title>The Global Catalogue of Microorganisms (GCM) 10K type strain sequencing project: providing services to taxonomists for standard genome sequencing and annotation.</title>
        <authorList>
            <consortium name="The Broad Institute Genomics Platform"/>
            <consortium name="The Broad Institute Genome Sequencing Center for Infectious Disease"/>
            <person name="Wu L."/>
            <person name="Ma J."/>
        </authorList>
    </citation>
    <scope>NUCLEOTIDE SEQUENCE [LARGE SCALE GENOMIC DNA]</scope>
    <source>
        <strain evidence="3">JCM 6921</strain>
    </source>
</reference>
<dbReference type="EMBL" id="BAAATJ010000002">
    <property type="protein sequence ID" value="GAA2386016.1"/>
    <property type="molecule type" value="Genomic_DNA"/>
</dbReference>
<evidence type="ECO:0008006" key="4">
    <source>
        <dbReference type="Google" id="ProtNLM"/>
    </source>
</evidence>
<keyword evidence="3" id="KW-1185">Reference proteome</keyword>
<evidence type="ECO:0000313" key="2">
    <source>
        <dbReference type="EMBL" id="GAA2386016.1"/>
    </source>
</evidence>
<evidence type="ECO:0000256" key="1">
    <source>
        <dbReference type="SAM" id="MobiDB-lite"/>
    </source>
</evidence>
<evidence type="ECO:0000313" key="3">
    <source>
        <dbReference type="Proteomes" id="UP001500058"/>
    </source>
</evidence>
<dbReference type="Proteomes" id="UP001500058">
    <property type="component" value="Unassembled WGS sequence"/>
</dbReference>
<organism evidence="2 3">
    <name type="scientific">Streptomyces glaucosporus</name>
    <dbReference type="NCBI Taxonomy" id="284044"/>
    <lineage>
        <taxon>Bacteria</taxon>
        <taxon>Bacillati</taxon>
        <taxon>Actinomycetota</taxon>
        <taxon>Actinomycetes</taxon>
        <taxon>Kitasatosporales</taxon>
        <taxon>Streptomycetaceae</taxon>
        <taxon>Streptomyces</taxon>
    </lineage>
</organism>
<name>A0ABP5UU40_9ACTN</name>
<sequence length="534" mass="57136">MNGRLRMGSSLCGAVPEILAYALGGEARREGSVRAVPAVPIVPAGAPAGHPDRPGRRERPGHGHQQEGDRMAARPLVARQPNERLQALIQEAGCSNAGLARRVNMCGAEHGLDLRYDKTSVARWLRGQQPRGRAPAIIAEALGRKLGRTVTVEEIGMGGGGSMAAGVGLRFASTVSGAVEQASELWRSDVGSRDLLTAQPATFSALVEPSRDWLITPPDPQVARTSGPRVGASDVAAVRETTAALSDLDHRFGSGHVRPVVVHYLNSVVSGLLAGSYRESVGRELFGAAARLTELAGYMAVDTGQPGLAQRYYIQALRLAQAADDRAYGGYVLAAGMSHLAAALGTPREIAQLARAAQEGARGRVTPRAQAMFHAAEARGHALMGDARACQLAAGRALAAFDRAGPATDAGDDPEWIAHFDAAYLADELAHCHRDLNQPVPAQRRAEEALTDLPERRTRRRAIDLLLLATARVQQRELEHACEAGARAAELLGGLRSRRGAEYLEDFRGRLEPYREEQVVREFTERLETELVPG</sequence>
<feature type="compositionally biased region" description="Basic and acidic residues" evidence="1">
    <location>
        <begin position="50"/>
        <end position="70"/>
    </location>
</feature>
<gene>
    <name evidence="2" type="ORF">GCM10010420_05820</name>
</gene>
<protein>
    <recommendedName>
        <fullName evidence="4">Transcriptional regulator</fullName>
    </recommendedName>
</protein>